<dbReference type="AlphaFoldDB" id="A0A0M3K9Y1"/>
<reference evidence="8" key="1">
    <citation type="submission" date="2017-02" db="UniProtKB">
        <authorList>
            <consortium name="WormBaseParasite"/>
        </authorList>
    </citation>
    <scope>IDENTIFICATION</scope>
</reference>
<dbReference type="GO" id="GO:0006897">
    <property type="term" value="P:endocytosis"/>
    <property type="evidence" value="ECO:0007669"/>
    <property type="project" value="TreeGrafter"/>
</dbReference>
<dbReference type="SUPFAM" id="SSF47473">
    <property type="entry name" value="EF-hand"/>
    <property type="match status" value="1"/>
</dbReference>
<feature type="compositionally biased region" description="Basic and acidic residues" evidence="3">
    <location>
        <begin position="639"/>
        <end position="651"/>
    </location>
</feature>
<dbReference type="SMART" id="SM00027">
    <property type="entry name" value="EH"/>
    <property type="match status" value="1"/>
</dbReference>
<feature type="region of interest" description="Disordered" evidence="3">
    <location>
        <begin position="461"/>
        <end position="487"/>
    </location>
</feature>
<name>A0A0M3K9Y1_ANISI</name>
<feature type="domain" description="EH" evidence="4">
    <location>
        <begin position="263"/>
        <end position="361"/>
    </location>
</feature>
<dbReference type="Proteomes" id="UP000267096">
    <property type="component" value="Unassembled WGS sequence"/>
</dbReference>
<keyword evidence="1" id="KW-0106">Calcium</keyword>
<evidence type="ECO:0000259" key="5">
    <source>
        <dbReference type="PROSITE" id="PS50222"/>
    </source>
</evidence>
<feature type="region of interest" description="Disordered" evidence="3">
    <location>
        <begin position="368"/>
        <end position="416"/>
    </location>
</feature>
<organism evidence="8">
    <name type="scientific">Anisakis simplex</name>
    <name type="common">Herring worm</name>
    <dbReference type="NCBI Taxonomy" id="6269"/>
    <lineage>
        <taxon>Eukaryota</taxon>
        <taxon>Metazoa</taxon>
        <taxon>Ecdysozoa</taxon>
        <taxon>Nematoda</taxon>
        <taxon>Chromadorea</taxon>
        <taxon>Rhabditida</taxon>
        <taxon>Spirurina</taxon>
        <taxon>Ascaridomorpha</taxon>
        <taxon>Ascaridoidea</taxon>
        <taxon>Anisakidae</taxon>
        <taxon>Anisakis</taxon>
        <taxon>Anisakis simplex complex</taxon>
    </lineage>
</organism>
<dbReference type="InterPro" id="IPR000261">
    <property type="entry name" value="EH_dom"/>
</dbReference>
<feature type="compositionally biased region" description="Polar residues" evidence="3">
    <location>
        <begin position="80"/>
        <end position="96"/>
    </location>
</feature>
<dbReference type="GO" id="GO:0005886">
    <property type="term" value="C:plasma membrane"/>
    <property type="evidence" value="ECO:0007669"/>
    <property type="project" value="TreeGrafter"/>
</dbReference>
<feature type="region of interest" description="Disordered" evidence="3">
    <location>
        <begin position="587"/>
        <end position="669"/>
    </location>
</feature>
<feature type="domain" description="EF-hand" evidence="5">
    <location>
        <begin position="304"/>
        <end position="339"/>
    </location>
</feature>
<evidence type="ECO:0000256" key="1">
    <source>
        <dbReference type="ARBA" id="ARBA00022837"/>
    </source>
</evidence>
<feature type="compositionally biased region" description="Low complexity" evidence="3">
    <location>
        <begin position="655"/>
        <end position="668"/>
    </location>
</feature>
<feature type="compositionally biased region" description="Basic and acidic residues" evidence="3">
    <location>
        <begin position="127"/>
        <end position="137"/>
    </location>
</feature>
<dbReference type="Gene3D" id="1.10.238.10">
    <property type="entry name" value="EF-hand"/>
    <property type="match status" value="1"/>
</dbReference>
<evidence type="ECO:0000313" key="7">
    <source>
        <dbReference type="Proteomes" id="UP000267096"/>
    </source>
</evidence>
<evidence type="ECO:0000256" key="3">
    <source>
        <dbReference type="SAM" id="MobiDB-lite"/>
    </source>
</evidence>
<proteinExistence type="predicted"/>
<protein>
    <submittedName>
        <fullName evidence="8">RalBP1-associated Eps domain-containing protein 1</fullName>
    </submittedName>
</protein>
<dbReference type="GO" id="GO:0016197">
    <property type="term" value="P:endosomal transport"/>
    <property type="evidence" value="ECO:0007669"/>
    <property type="project" value="TreeGrafter"/>
</dbReference>
<feature type="compositionally biased region" description="Basic and acidic residues" evidence="3">
    <location>
        <begin position="182"/>
        <end position="192"/>
    </location>
</feature>
<feature type="compositionally biased region" description="Polar residues" evidence="3">
    <location>
        <begin position="461"/>
        <end position="474"/>
    </location>
</feature>
<dbReference type="PROSITE" id="PS00018">
    <property type="entry name" value="EF_HAND_1"/>
    <property type="match status" value="1"/>
</dbReference>
<dbReference type="PROSITE" id="PS50222">
    <property type="entry name" value="EF_HAND_2"/>
    <property type="match status" value="1"/>
</dbReference>
<dbReference type="EMBL" id="UYRR01033826">
    <property type="protein sequence ID" value="VDK59697.1"/>
    <property type="molecule type" value="Genomic_DNA"/>
</dbReference>
<feature type="compositionally biased region" description="Basic and acidic residues" evidence="3">
    <location>
        <begin position="97"/>
        <end position="106"/>
    </location>
</feature>
<feature type="compositionally biased region" description="Low complexity" evidence="3">
    <location>
        <begin position="587"/>
        <end position="596"/>
    </location>
</feature>
<feature type="compositionally biased region" description="Pro residues" evidence="3">
    <location>
        <begin position="504"/>
        <end position="515"/>
    </location>
</feature>
<dbReference type="InterPro" id="IPR018247">
    <property type="entry name" value="EF_Hand_1_Ca_BS"/>
</dbReference>
<feature type="compositionally biased region" description="Acidic residues" evidence="3">
    <location>
        <begin position="158"/>
        <end position="181"/>
    </location>
</feature>
<feature type="region of interest" description="Disordered" evidence="3">
    <location>
        <begin position="216"/>
        <end position="237"/>
    </location>
</feature>
<dbReference type="Pfam" id="PF12763">
    <property type="entry name" value="EH"/>
    <property type="match status" value="1"/>
</dbReference>
<dbReference type="InterPro" id="IPR002048">
    <property type="entry name" value="EF_hand_dom"/>
</dbReference>
<evidence type="ECO:0000313" key="6">
    <source>
        <dbReference type="EMBL" id="VDK59697.1"/>
    </source>
</evidence>
<reference evidence="6 7" key="2">
    <citation type="submission" date="2018-11" db="EMBL/GenBank/DDBJ databases">
        <authorList>
            <consortium name="Pathogen Informatics"/>
        </authorList>
    </citation>
    <scope>NUCLEOTIDE SEQUENCE [LARGE SCALE GENOMIC DNA]</scope>
</reference>
<dbReference type="CDD" id="cd00052">
    <property type="entry name" value="EH"/>
    <property type="match status" value="1"/>
</dbReference>
<dbReference type="GO" id="GO:0005737">
    <property type="term" value="C:cytoplasm"/>
    <property type="evidence" value="ECO:0007669"/>
    <property type="project" value="TreeGrafter"/>
</dbReference>
<feature type="region of interest" description="Disordered" evidence="3">
    <location>
        <begin position="499"/>
        <end position="524"/>
    </location>
</feature>
<feature type="region of interest" description="Disordered" evidence="3">
    <location>
        <begin position="80"/>
        <end position="192"/>
    </location>
</feature>
<feature type="compositionally biased region" description="Polar residues" evidence="3">
    <location>
        <begin position="368"/>
        <end position="381"/>
    </location>
</feature>
<evidence type="ECO:0000259" key="4">
    <source>
        <dbReference type="PROSITE" id="PS50031"/>
    </source>
</evidence>
<dbReference type="PROSITE" id="PS50031">
    <property type="entry name" value="EH"/>
    <property type="match status" value="1"/>
</dbReference>
<keyword evidence="7" id="KW-1185">Reference proteome</keyword>
<dbReference type="WBParaSite" id="ASIM_0001777701-mRNA-1">
    <property type="protein sequence ID" value="ASIM_0001777701-mRNA-1"/>
    <property type="gene ID" value="ASIM_0001777701"/>
</dbReference>
<evidence type="ECO:0000256" key="2">
    <source>
        <dbReference type="SAM" id="Coils"/>
    </source>
</evidence>
<dbReference type="PANTHER" id="PTHR11216">
    <property type="entry name" value="EH DOMAIN"/>
    <property type="match status" value="1"/>
</dbReference>
<dbReference type="GO" id="GO:0005509">
    <property type="term" value="F:calcium ion binding"/>
    <property type="evidence" value="ECO:0007669"/>
    <property type="project" value="InterPro"/>
</dbReference>
<keyword evidence="2" id="KW-0175">Coiled coil</keyword>
<feature type="compositionally biased region" description="Polar residues" evidence="3">
    <location>
        <begin position="391"/>
        <end position="401"/>
    </location>
</feature>
<feature type="compositionally biased region" description="Polar residues" evidence="3">
    <location>
        <begin position="216"/>
        <end position="235"/>
    </location>
</feature>
<dbReference type="InterPro" id="IPR011992">
    <property type="entry name" value="EF-hand-dom_pair"/>
</dbReference>
<dbReference type="PANTHER" id="PTHR11216:SF174">
    <property type="entry name" value="GH06923P"/>
    <property type="match status" value="1"/>
</dbReference>
<dbReference type="OrthoDB" id="10045710at2759"/>
<accession>A0A0M3K9Y1</accession>
<sequence length="766" mass="84079">MTTEAIHSTATQQLVAVSAQIRPQWREVSSTIHNTSSSSPFYAPPSSSVIGDRSFDTEQLSLYSKPVSIKDSSMHITENVQQASANSSYPPITTPRSYERHDKKSDYQIMSGSNAKDDRNATGGFEAVKEERKKEDATLYSSKNASNKEKSNWQTLVDSEDETSEEYDAGDDDSEEDDENDEKAGVSDTETRNLLEDGLEDDEDYHDSANIASDDINTSATQHTPSINNLVSEKGSTNEDKMQERLLASNISDESLFEMSHEQIAYYKKCFVYLIELTQGMVDLKGAVHGANEKVVEFFKKSGLSTETLSKIWTLSDVNADGFLDLAEFSTAMHLIVLNLKGKIPVPDHLPNSIRPPLTPQRMLNKTTNQSVPATNQSNWKQFDFDESKGDNAQTVQPSYSNNVNNHQQHHHSLSDDHLHVHINKSETPEHLSDFSDVPPLLVDGRPTALKATQPLICPSTQPAGAVSQPTAITASRVPPPSSSSSLKLMNEEALRLTLSPSLPKGPPPKPPPRPSSKGHGRSASLDLNTLANTKLVCSANGMNSGMMLAQTPRGGTLPTQSSLMRFNNNNSATNYVSQQQQQSVISSTSSISQSSNILPPHSSVSQVCGLQTPPLSARPSFAAPPPPRRCTVQDSETQTEHDQDSTDASRNRPLSLSSSKHMSASSLTQQPELIQFNVQLEKRIEQLLADENFAMSESEKNGSGTSANNVNWKERCCRLQKLNEELEMERCKLAQIRLELQQKLQDVSGRSANVTTPSSIKPTSL</sequence>
<gene>
    <name evidence="6" type="ORF">ASIM_LOCUS17179</name>
</gene>
<feature type="coiled-coil region" evidence="2">
    <location>
        <begin position="678"/>
        <end position="740"/>
    </location>
</feature>
<feature type="region of interest" description="Disordered" evidence="3">
    <location>
        <begin position="747"/>
        <end position="766"/>
    </location>
</feature>
<evidence type="ECO:0000313" key="8">
    <source>
        <dbReference type="WBParaSite" id="ASIM_0001777701-mRNA-1"/>
    </source>
</evidence>